<name>A0A1I2NHT6_9BACT</name>
<evidence type="ECO:0000256" key="1">
    <source>
        <dbReference type="ARBA" id="ARBA00023015"/>
    </source>
</evidence>
<keyword evidence="6" id="KW-1185">Reference proteome</keyword>
<keyword evidence="2 5" id="KW-0238">DNA-binding</keyword>
<dbReference type="SUPFAM" id="SSF46689">
    <property type="entry name" value="Homeodomain-like"/>
    <property type="match status" value="1"/>
</dbReference>
<dbReference type="InterPro" id="IPR020449">
    <property type="entry name" value="Tscrpt_reg_AraC-type_HTH"/>
</dbReference>
<gene>
    <name evidence="5" type="ORF">SAMN04487988_10196</name>
</gene>
<dbReference type="PANTHER" id="PTHR43280">
    <property type="entry name" value="ARAC-FAMILY TRANSCRIPTIONAL REGULATOR"/>
    <property type="match status" value="1"/>
</dbReference>
<feature type="domain" description="HTH araC/xylS-type" evidence="4">
    <location>
        <begin position="173"/>
        <end position="271"/>
    </location>
</feature>
<dbReference type="PANTHER" id="PTHR43280:SF32">
    <property type="entry name" value="TRANSCRIPTIONAL REGULATORY PROTEIN"/>
    <property type="match status" value="1"/>
</dbReference>
<dbReference type="Gene3D" id="1.10.10.60">
    <property type="entry name" value="Homeodomain-like"/>
    <property type="match status" value="1"/>
</dbReference>
<dbReference type="Pfam" id="PF12833">
    <property type="entry name" value="HTH_18"/>
    <property type="match status" value="1"/>
</dbReference>
<organism evidence="5 6">
    <name type="scientific">Algoriphagus hitonicola</name>
    <dbReference type="NCBI Taxonomy" id="435880"/>
    <lineage>
        <taxon>Bacteria</taxon>
        <taxon>Pseudomonadati</taxon>
        <taxon>Bacteroidota</taxon>
        <taxon>Cytophagia</taxon>
        <taxon>Cytophagales</taxon>
        <taxon>Cyclobacteriaceae</taxon>
        <taxon>Algoriphagus</taxon>
    </lineage>
</organism>
<protein>
    <submittedName>
        <fullName evidence="5">AraC-type DNA-binding protein</fullName>
    </submittedName>
</protein>
<accession>A0A1I2NHT6</accession>
<dbReference type="InterPro" id="IPR018060">
    <property type="entry name" value="HTH_AraC"/>
</dbReference>
<dbReference type="Proteomes" id="UP000199642">
    <property type="component" value="Unassembled WGS sequence"/>
</dbReference>
<evidence type="ECO:0000256" key="3">
    <source>
        <dbReference type="ARBA" id="ARBA00023163"/>
    </source>
</evidence>
<reference evidence="6" key="1">
    <citation type="submission" date="2016-10" db="EMBL/GenBank/DDBJ databases">
        <authorList>
            <person name="Varghese N."/>
            <person name="Submissions S."/>
        </authorList>
    </citation>
    <scope>NUCLEOTIDE SEQUENCE [LARGE SCALE GENOMIC DNA]</scope>
    <source>
        <strain evidence="6">DSM 19315</strain>
    </source>
</reference>
<dbReference type="STRING" id="435880.SAMN04487988_10196"/>
<evidence type="ECO:0000259" key="4">
    <source>
        <dbReference type="PROSITE" id="PS01124"/>
    </source>
</evidence>
<keyword evidence="3" id="KW-0804">Transcription</keyword>
<dbReference type="PROSITE" id="PS01124">
    <property type="entry name" value="HTH_ARAC_FAMILY_2"/>
    <property type="match status" value="1"/>
</dbReference>
<dbReference type="SMART" id="SM00342">
    <property type="entry name" value="HTH_ARAC"/>
    <property type="match status" value="1"/>
</dbReference>
<sequence length="271" mass="31344">MIEKQIIDHVKVNRIQPGNTEKIPGQFYATLMVADQECDFFVDGVQVETVQNAVLFIHKNFHWQLKRRGKHPCSGFVLYLSEQILNEPMLSKLQINDVRILHSDQIHHAQLSPIIEGRILSIIEMIDELLTTGLDHREAAILSLINTFFVYCDGKCNIKRELGQRNSKASLVYRFKKLINTHIMELHDVKEYCERLHVSPSYLNESVQEVLGINAKNLILEQLIIRIRKNLKFSEKSVKEISFDLGFSSPEYFSSFCKTHLGQSPSSYRRS</sequence>
<dbReference type="PRINTS" id="PR00032">
    <property type="entry name" value="HTHARAC"/>
</dbReference>
<dbReference type="EMBL" id="FOPC01000001">
    <property type="protein sequence ID" value="SFG02600.1"/>
    <property type="molecule type" value="Genomic_DNA"/>
</dbReference>
<dbReference type="InterPro" id="IPR009057">
    <property type="entry name" value="Homeodomain-like_sf"/>
</dbReference>
<dbReference type="RefSeq" id="WP_218144117.1">
    <property type="nucleotide sequence ID" value="NZ_FOPC01000001.1"/>
</dbReference>
<evidence type="ECO:0000313" key="5">
    <source>
        <dbReference type="EMBL" id="SFG02600.1"/>
    </source>
</evidence>
<proteinExistence type="predicted"/>
<dbReference type="AlphaFoldDB" id="A0A1I2NHT6"/>
<evidence type="ECO:0000256" key="2">
    <source>
        <dbReference type="ARBA" id="ARBA00023125"/>
    </source>
</evidence>
<keyword evidence="1" id="KW-0805">Transcription regulation</keyword>
<dbReference type="GO" id="GO:0003700">
    <property type="term" value="F:DNA-binding transcription factor activity"/>
    <property type="evidence" value="ECO:0007669"/>
    <property type="project" value="InterPro"/>
</dbReference>
<evidence type="ECO:0000313" key="6">
    <source>
        <dbReference type="Proteomes" id="UP000199642"/>
    </source>
</evidence>
<dbReference type="GO" id="GO:0043565">
    <property type="term" value="F:sequence-specific DNA binding"/>
    <property type="evidence" value="ECO:0007669"/>
    <property type="project" value="InterPro"/>
</dbReference>